<comment type="caution">
    <text evidence="1">The sequence shown here is derived from an EMBL/GenBank/DDBJ whole genome shotgun (WGS) entry which is preliminary data.</text>
</comment>
<dbReference type="Pfam" id="PF19459">
    <property type="entry name" value="DUF5996"/>
    <property type="match status" value="1"/>
</dbReference>
<dbReference type="Proteomes" id="UP001597273">
    <property type="component" value="Unassembled WGS sequence"/>
</dbReference>
<dbReference type="EMBL" id="JBHUFW010000008">
    <property type="protein sequence ID" value="MFD1863527.1"/>
    <property type="molecule type" value="Genomic_DNA"/>
</dbReference>
<keyword evidence="2" id="KW-1185">Reference proteome</keyword>
<gene>
    <name evidence="1" type="ORF">ACFSDB_11420</name>
</gene>
<name>A0ABW4QIT7_9BACL</name>
<accession>A0ABW4QIT7</accession>
<reference evidence="2" key="1">
    <citation type="journal article" date="2019" name="Int. J. Syst. Evol. Microbiol.">
        <title>The Global Catalogue of Microorganisms (GCM) 10K type strain sequencing project: providing services to taxonomists for standard genome sequencing and annotation.</title>
        <authorList>
            <consortium name="The Broad Institute Genomics Platform"/>
            <consortium name="The Broad Institute Genome Sequencing Center for Infectious Disease"/>
            <person name="Wu L."/>
            <person name="Ma J."/>
        </authorList>
    </citation>
    <scope>NUCLEOTIDE SEQUENCE [LARGE SCALE GENOMIC DNA]</scope>
    <source>
        <strain evidence="2">CGMCC 1.15475</strain>
    </source>
</reference>
<protein>
    <submittedName>
        <fullName evidence="1">DUF5996 family protein</fullName>
    </submittedName>
</protein>
<proteinExistence type="predicted"/>
<dbReference type="RefSeq" id="WP_204893215.1">
    <property type="nucleotide sequence ID" value="NZ_JBHUFW010000008.1"/>
</dbReference>
<dbReference type="InterPro" id="IPR046038">
    <property type="entry name" value="DUF5996"/>
</dbReference>
<evidence type="ECO:0000313" key="2">
    <source>
        <dbReference type="Proteomes" id="UP001597273"/>
    </source>
</evidence>
<organism evidence="1 2">
    <name type="scientific">Planococcus chinensis</name>
    <dbReference type="NCBI Taxonomy" id="272917"/>
    <lineage>
        <taxon>Bacteria</taxon>
        <taxon>Bacillati</taxon>
        <taxon>Bacillota</taxon>
        <taxon>Bacilli</taxon>
        <taxon>Bacillales</taxon>
        <taxon>Caryophanaceae</taxon>
        <taxon>Planococcus</taxon>
    </lineage>
</organism>
<sequence>MKMDVIRHSEWAETKFTLHLISQILGKIKLETAQQEPQWAHVALAVTPDGFSTGLLFWKGNVFQLDLDIRNSRILVHADGEVEAFQLAASKSIKDYYDEVFGSLTSRGIGVAINPKPQEMAYQKGLDEDHTPLAFDQPAAMRGLRLFHFALQEQQKFLAPLRCRKMLPALFWGTFDVSMLLIKSRMEPFPEDKVIEKAAFDEPMIEYGFWLGDGNVDVPSFFVLPYPFIYKDLNGPSVKPAQAYYDQSLSEYFLDLESAAASNGTGKAVQEFFRSTFAVLAQELQWENTSHFFIPLKMKKTEGQG</sequence>
<evidence type="ECO:0000313" key="1">
    <source>
        <dbReference type="EMBL" id="MFD1863527.1"/>
    </source>
</evidence>